<feature type="region of interest" description="Disordered" evidence="6">
    <location>
        <begin position="304"/>
        <end position="345"/>
    </location>
</feature>
<feature type="non-terminal residue" evidence="8">
    <location>
        <position position="345"/>
    </location>
</feature>
<dbReference type="AlphaFoldDB" id="A0A4R4SLY0"/>
<feature type="domain" description="Protein kinase" evidence="7">
    <location>
        <begin position="15"/>
        <end position="278"/>
    </location>
</feature>
<comment type="caution">
    <text evidence="8">The sequence shown here is derived from an EMBL/GenBank/DDBJ whole genome shotgun (WGS) entry which is preliminary data.</text>
</comment>
<evidence type="ECO:0000256" key="5">
    <source>
        <dbReference type="PROSITE-ProRule" id="PRU10141"/>
    </source>
</evidence>
<keyword evidence="9" id="KW-1185">Reference proteome</keyword>
<keyword evidence="2 5" id="KW-0547">Nucleotide-binding</keyword>
<feature type="compositionally biased region" description="Low complexity" evidence="6">
    <location>
        <begin position="336"/>
        <end position="345"/>
    </location>
</feature>
<dbReference type="Pfam" id="PF00069">
    <property type="entry name" value="Pkinase"/>
    <property type="match status" value="1"/>
</dbReference>
<dbReference type="InterPro" id="IPR000719">
    <property type="entry name" value="Prot_kinase_dom"/>
</dbReference>
<dbReference type="PROSITE" id="PS00108">
    <property type="entry name" value="PROTEIN_KINASE_ST"/>
    <property type="match status" value="1"/>
</dbReference>
<dbReference type="SMART" id="SM00220">
    <property type="entry name" value="S_TKc"/>
    <property type="match status" value="1"/>
</dbReference>
<gene>
    <name evidence="8" type="ORF">E1283_31230</name>
</gene>
<protein>
    <submittedName>
        <fullName evidence="8">Serine/threonine protein kinase</fullName>
    </submittedName>
</protein>
<keyword evidence="4 5" id="KW-0067">ATP-binding</keyword>
<keyword evidence="3 8" id="KW-0418">Kinase</keyword>
<evidence type="ECO:0000256" key="1">
    <source>
        <dbReference type="ARBA" id="ARBA00022679"/>
    </source>
</evidence>
<dbReference type="InterPro" id="IPR017441">
    <property type="entry name" value="Protein_kinase_ATP_BS"/>
</dbReference>
<dbReference type="OrthoDB" id="9762169at2"/>
<dbReference type="GO" id="GO:0004674">
    <property type="term" value="F:protein serine/threonine kinase activity"/>
    <property type="evidence" value="ECO:0007669"/>
    <property type="project" value="UniProtKB-KW"/>
</dbReference>
<dbReference type="RefSeq" id="WP_132821537.1">
    <property type="nucleotide sequence ID" value="NZ_SMKI01000506.1"/>
</dbReference>
<dbReference type="Proteomes" id="UP000295345">
    <property type="component" value="Unassembled WGS sequence"/>
</dbReference>
<evidence type="ECO:0000256" key="2">
    <source>
        <dbReference type="ARBA" id="ARBA00022741"/>
    </source>
</evidence>
<proteinExistence type="predicted"/>
<dbReference type="PROSITE" id="PS50011">
    <property type="entry name" value="PROTEIN_KINASE_DOM"/>
    <property type="match status" value="1"/>
</dbReference>
<dbReference type="Gene3D" id="1.10.510.10">
    <property type="entry name" value="Transferase(Phosphotransferase) domain 1"/>
    <property type="match status" value="1"/>
</dbReference>
<dbReference type="GO" id="GO:0005524">
    <property type="term" value="F:ATP binding"/>
    <property type="evidence" value="ECO:0007669"/>
    <property type="project" value="UniProtKB-UniRule"/>
</dbReference>
<dbReference type="PANTHER" id="PTHR43289">
    <property type="entry name" value="MITOGEN-ACTIVATED PROTEIN KINASE KINASE KINASE 20-RELATED"/>
    <property type="match status" value="1"/>
</dbReference>
<keyword evidence="1" id="KW-0808">Transferase</keyword>
<evidence type="ECO:0000256" key="6">
    <source>
        <dbReference type="SAM" id="MobiDB-lite"/>
    </source>
</evidence>
<dbReference type="CDD" id="cd14014">
    <property type="entry name" value="STKc_PknB_like"/>
    <property type="match status" value="1"/>
</dbReference>
<dbReference type="Gene3D" id="3.30.200.20">
    <property type="entry name" value="Phosphorylase Kinase, domain 1"/>
    <property type="match status" value="1"/>
</dbReference>
<evidence type="ECO:0000259" key="7">
    <source>
        <dbReference type="PROSITE" id="PS50011"/>
    </source>
</evidence>
<dbReference type="SUPFAM" id="SSF56112">
    <property type="entry name" value="Protein kinase-like (PK-like)"/>
    <property type="match status" value="1"/>
</dbReference>
<evidence type="ECO:0000313" key="9">
    <source>
        <dbReference type="Proteomes" id="UP000295345"/>
    </source>
</evidence>
<accession>A0A4R4SLY0</accession>
<dbReference type="InterPro" id="IPR011009">
    <property type="entry name" value="Kinase-like_dom_sf"/>
</dbReference>
<dbReference type="EMBL" id="SMKI01000506">
    <property type="protein sequence ID" value="TDC64767.1"/>
    <property type="molecule type" value="Genomic_DNA"/>
</dbReference>
<name>A0A4R4SLY0_9ACTN</name>
<organism evidence="8 9">
    <name type="scientific">Streptomyces hainanensis</name>
    <dbReference type="NCBI Taxonomy" id="402648"/>
    <lineage>
        <taxon>Bacteria</taxon>
        <taxon>Bacillati</taxon>
        <taxon>Actinomycetota</taxon>
        <taxon>Actinomycetes</taxon>
        <taxon>Kitasatosporales</taxon>
        <taxon>Streptomycetaceae</taxon>
        <taxon>Streptomyces</taxon>
    </lineage>
</organism>
<reference evidence="8 9" key="1">
    <citation type="submission" date="2019-03" db="EMBL/GenBank/DDBJ databases">
        <title>Draft genome sequences of novel Actinobacteria.</title>
        <authorList>
            <person name="Sahin N."/>
            <person name="Ay H."/>
            <person name="Saygin H."/>
        </authorList>
    </citation>
    <scope>NUCLEOTIDE SEQUENCE [LARGE SCALE GENOMIC DNA]</scope>
    <source>
        <strain evidence="8 9">DSM 41900</strain>
    </source>
</reference>
<feature type="binding site" evidence="5">
    <location>
        <position position="43"/>
    </location>
    <ligand>
        <name>ATP</name>
        <dbReference type="ChEBI" id="CHEBI:30616"/>
    </ligand>
</feature>
<dbReference type="PROSITE" id="PS00107">
    <property type="entry name" value="PROTEIN_KINASE_ATP"/>
    <property type="match status" value="1"/>
</dbReference>
<evidence type="ECO:0000313" key="8">
    <source>
        <dbReference type="EMBL" id="TDC64767.1"/>
    </source>
</evidence>
<evidence type="ECO:0000256" key="3">
    <source>
        <dbReference type="ARBA" id="ARBA00022777"/>
    </source>
</evidence>
<dbReference type="InterPro" id="IPR008271">
    <property type="entry name" value="Ser/Thr_kinase_AS"/>
</dbReference>
<sequence length="345" mass="36345">MKPLGPTDPRRVGQYRLLGKLGAGGMGSVYLARSDRGRTVAVKLVQPELAAQPEFRQRFQHEVDAARRVGGDWTAPVLDADTEAQTPWVATGYVAGPSLHDVITNSYGPLPERTLFILANGLVKALGDIHGAGLVHRDLKPSNVMITIDGPRVIDFGIARALESGEGLTRTGAAVGSPGFMSPEQCRGETLTVASDIFCLGSVLTFAATGRTPFGDANAPMTALMLAIVQGQYSLDGVPESLHPLIESCLAQDPAQRPSLDQLHQFTDIPDDGREPWLPGALVAQLGRHAVGLLDSEEPVQATEIGQPTLGPPATAPPSGYGYPPVQSPPPGGYGYPHPATGPYT</sequence>
<evidence type="ECO:0000256" key="4">
    <source>
        <dbReference type="ARBA" id="ARBA00022840"/>
    </source>
</evidence>
<keyword evidence="8" id="KW-0723">Serine/threonine-protein kinase</keyword>
<dbReference type="PANTHER" id="PTHR43289:SF34">
    <property type="entry name" value="SERINE_THREONINE-PROTEIN KINASE YBDM-RELATED"/>
    <property type="match status" value="1"/>
</dbReference>